<evidence type="ECO:0000256" key="2">
    <source>
        <dbReference type="SAM" id="MobiDB-lite"/>
    </source>
</evidence>
<evidence type="ECO:0000256" key="1">
    <source>
        <dbReference type="ARBA" id="ARBA00007043"/>
    </source>
</evidence>
<comment type="similarity">
    <text evidence="1">Belongs to the GAGE family.</text>
</comment>
<feature type="region of interest" description="Disordered" evidence="2">
    <location>
        <begin position="1"/>
        <end position="104"/>
    </location>
</feature>
<dbReference type="PANTHER" id="PTHR14047:SF1">
    <property type="entry name" value="P ANTIGEN FAMILY MEMBER 3"/>
    <property type="match status" value="1"/>
</dbReference>
<evidence type="ECO:0000259" key="3">
    <source>
        <dbReference type="SMART" id="SM01379"/>
    </source>
</evidence>
<feature type="compositionally biased region" description="Polar residues" evidence="2">
    <location>
        <begin position="33"/>
        <end position="43"/>
    </location>
</feature>
<protein>
    <submittedName>
        <fullName evidence="4">(raccoon dog) hypothetical protein</fullName>
    </submittedName>
</protein>
<dbReference type="EMBL" id="CAJHUB010000754">
    <property type="protein sequence ID" value="CAD7682106.1"/>
    <property type="molecule type" value="Genomic_DNA"/>
</dbReference>
<comment type="caution">
    <text evidence="4">The sequence shown here is derived from an EMBL/GenBank/DDBJ whole genome shotgun (WGS) entry which is preliminary data.</text>
</comment>
<dbReference type="Proteomes" id="UP000645828">
    <property type="component" value="Unassembled WGS sequence"/>
</dbReference>
<gene>
    <name evidence="4" type="ORF">NYPRO_LOCUS14898</name>
</gene>
<dbReference type="InterPro" id="IPR031320">
    <property type="entry name" value="GAGE"/>
</dbReference>
<keyword evidence="5" id="KW-1185">Reference proteome</keyword>
<feature type="domain" description="GAGE" evidence="3">
    <location>
        <begin position="18"/>
        <end position="102"/>
    </location>
</feature>
<reference evidence="4" key="1">
    <citation type="submission" date="2020-12" db="EMBL/GenBank/DDBJ databases">
        <authorList>
            <consortium name="Molecular Ecology Group"/>
        </authorList>
    </citation>
    <scope>NUCLEOTIDE SEQUENCE</scope>
    <source>
        <strain evidence="4">TBG_1078</strain>
    </source>
</reference>
<accession>A0A811Z062</accession>
<evidence type="ECO:0000313" key="4">
    <source>
        <dbReference type="EMBL" id="CAD7682106.1"/>
    </source>
</evidence>
<organism evidence="4 5">
    <name type="scientific">Nyctereutes procyonoides</name>
    <name type="common">Raccoon dog</name>
    <name type="synonym">Canis procyonoides</name>
    <dbReference type="NCBI Taxonomy" id="34880"/>
    <lineage>
        <taxon>Eukaryota</taxon>
        <taxon>Metazoa</taxon>
        <taxon>Chordata</taxon>
        <taxon>Craniata</taxon>
        <taxon>Vertebrata</taxon>
        <taxon>Euteleostomi</taxon>
        <taxon>Mammalia</taxon>
        <taxon>Eutheria</taxon>
        <taxon>Laurasiatheria</taxon>
        <taxon>Carnivora</taxon>
        <taxon>Caniformia</taxon>
        <taxon>Canidae</taxon>
        <taxon>Nyctereutes</taxon>
    </lineage>
</organism>
<sequence>MRDTERETETETEKERDRERERERQRHKQRETGSMQGAQCGTRSQDDSPEMKERPDLKADFQELAHPKTGDKGRDGPNVKGASFPSIEPIKMPEAGMLPIENAN</sequence>
<name>A0A811Z062_NYCPR</name>
<dbReference type="Pfam" id="PF05831">
    <property type="entry name" value="GAGE"/>
    <property type="match status" value="1"/>
</dbReference>
<dbReference type="SMART" id="SM01379">
    <property type="entry name" value="GAGE"/>
    <property type="match status" value="1"/>
</dbReference>
<dbReference type="InterPro" id="IPR008625">
    <property type="entry name" value="GAGE_fam"/>
</dbReference>
<feature type="compositionally biased region" description="Basic and acidic residues" evidence="2">
    <location>
        <begin position="1"/>
        <end position="24"/>
    </location>
</feature>
<feature type="compositionally biased region" description="Basic and acidic residues" evidence="2">
    <location>
        <begin position="44"/>
        <end position="77"/>
    </location>
</feature>
<proteinExistence type="inferred from homology"/>
<dbReference type="AlphaFoldDB" id="A0A811Z062"/>
<evidence type="ECO:0000313" key="5">
    <source>
        <dbReference type="Proteomes" id="UP000645828"/>
    </source>
</evidence>
<dbReference type="PANTHER" id="PTHR14047">
    <property type="entry name" value="P ANTIGEN FAMILY MEMBER 5-RELATED"/>
    <property type="match status" value="1"/>
</dbReference>